<name>A0ABT4L7T5_9SPHI</name>
<dbReference type="SUPFAM" id="SSF159888">
    <property type="entry name" value="YdhG-like"/>
    <property type="match status" value="1"/>
</dbReference>
<dbReference type="Gene3D" id="3.90.1150.200">
    <property type="match status" value="1"/>
</dbReference>
<evidence type="ECO:0000313" key="3">
    <source>
        <dbReference type="Proteomes" id="UP001144347"/>
    </source>
</evidence>
<feature type="domain" description="YdhG-like" evidence="1">
    <location>
        <begin position="21"/>
        <end position="112"/>
    </location>
</feature>
<reference evidence="2" key="1">
    <citation type="submission" date="2022-12" db="EMBL/GenBank/DDBJ databases">
        <title>Genome sequence of HCMS5-2.</title>
        <authorList>
            <person name="Woo H."/>
        </authorList>
    </citation>
    <scope>NUCLEOTIDE SEQUENCE</scope>
    <source>
        <strain evidence="2">HCMS5-2</strain>
    </source>
</reference>
<evidence type="ECO:0000259" key="1">
    <source>
        <dbReference type="Pfam" id="PF08818"/>
    </source>
</evidence>
<sequence>MLTAKPKNFEEYIFSFPIETQKILEQVRTAIKKAAPAAEEVISYGMPAFKLNGMLVYFAGYKKHIGFYPMPAALIAFKEELSGYKSSKGAVQFPIGKPMPLALITKIVKFRVSENLKKIQSQDQ</sequence>
<dbReference type="RefSeq" id="WP_269425935.1">
    <property type="nucleotide sequence ID" value="NZ_JAPWGM010000001.1"/>
</dbReference>
<evidence type="ECO:0000313" key="2">
    <source>
        <dbReference type="EMBL" id="MCZ4242849.1"/>
    </source>
</evidence>
<dbReference type="EMBL" id="JAPWGM010000001">
    <property type="protein sequence ID" value="MCZ4242849.1"/>
    <property type="molecule type" value="Genomic_DNA"/>
</dbReference>
<gene>
    <name evidence="2" type="ORF">O0955_02435</name>
</gene>
<dbReference type="Pfam" id="PF08818">
    <property type="entry name" value="DUF1801"/>
    <property type="match status" value="1"/>
</dbReference>
<dbReference type="Proteomes" id="UP001144347">
    <property type="component" value="Unassembled WGS sequence"/>
</dbReference>
<accession>A0ABT4L7T5</accession>
<dbReference type="InterPro" id="IPR014922">
    <property type="entry name" value="YdhG-like"/>
</dbReference>
<protein>
    <submittedName>
        <fullName evidence="2">DUF1801 domain-containing protein</fullName>
    </submittedName>
</protein>
<keyword evidence="3" id="KW-1185">Reference proteome</keyword>
<comment type="caution">
    <text evidence="2">The sequence shown here is derived from an EMBL/GenBank/DDBJ whole genome shotgun (WGS) entry which is preliminary data.</text>
</comment>
<organism evidence="2 3">
    <name type="scientific">Pedobacter punctiformis</name>
    <dbReference type="NCBI Taxonomy" id="3004097"/>
    <lineage>
        <taxon>Bacteria</taxon>
        <taxon>Pseudomonadati</taxon>
        <taxon>Bacteroidota</taxon>
        <taxon>Sphingobacteriia</taxon>
        <taxon>Sphingobacteriales</taxon>
        <taxon>Sphingobacteriaceae</taxon>
        <taxon>Pedobacter</taxon>
    </lineage>
</organism>
<proteinExistence type="predicted"/>